<dbReference type="Pfam" id="PF02319">
    <property type="entry name" value="WHD_E2F_TDP"/>
    <property type="match status" value="1"/>
</dbReference>
<evidence type="ECO:0000313" key="3">
    <source>
        <dbReference type="EMBL" id="KWX11862.1"/>
    </source>
</evidence>
<dbReference type="InterPro" id="IPR036390">
    <property type="entry name" value="WH_DNA-bd_sf"/>
</dbReference>
<dbReference type="EMBL" id="JXTI01000151">
    <property type="protein sequence ID" value="KWX11862.1"/>
    <property type="molecule type" value="Genomic_DNA"/>
</dbReference>
<dbReference type="GO" id="GO:0003677">
    <property type="term" value="F:DNA binding"/>
    <property type="evidence" value="ECO:0007669"/>
    <property type="project" value="UniProtKB-KW"/>
</dbReference>
<gene>
    <name evidence="3" type="ORF">QR46_4167</name>
</gene>
<dbReference type="GO" id="GO:0006355">
    <property type="term" value="P:regulation of DNA-templated transcription"/>
    <property type="evidence" value="ECO:0007669"/>
    <property type="project" value="InterPro"/>
</dbReference>
<feature type="domain" description="E2F/DP family winged-helix DNA-binding" evidence="2">
    <location>
        <begin position="153"/>
        <end position="207"/>
    </location>
</feature>
<accession>A0A132NQ02</accession>
<name>A0A132NQ02_GIAIN</name>
<reference evidence="3 4" key="1">
    <citation type="journal article" date="2015" name="Mol. Biochem. Parasitol.">
        <title>Identification of polymorphic genes for use in assemblage B genotyping assays through comparative genomics of multiple assemblage B Giardia duodenalis isolates.</title>
        <authorList>
            <person name="Wielinga C."/>
            <person name="Thompson R.C."/>
            <person name="Monis P."/>
            <person name="Ryan U."/>
        </authorList>
    </citation>
    <scope>NUCLEOTIDE SEQUENCE [LARGE SCALE GENOMIC DNA]</scope>
    <source>
        <strain evidence="3 4">BAH15c1</strain>
    </source>
</reference>
<proteinExistence type="inferred from homology"/>
<comment type="caution">
    <text evidence="3">The sequence shown here is derived from an EMBL/GenBank/DDBJ whole genome shotgun (WGS) entry which is preliminary data.</text>
</comment>
<protein>
    <recommendedName>
        <fullName evidence="2">E2F/DP family winged-helix DNA-binding domain-containing protein</fullName>
    </recommendedName>
</protein>
<keyword evidence="1" id="KW-0238">DNA-binding</keyword>
<comment type="similarity">
    <text evidence="1">Belongs to the E2F/DP family.</text>
</comment>
<keyword evidence="1" id="KW-0804">Transcription</keyword>
<dbReference type="OrthoDB" id="10265781at2759"/>
<dbReference type="InterPro" id="IPR003316">
    <property type="entry name" value="E2F_WHTH_DNA-bd_dom"/>
</dbReference>
<dbReference type="Proteomes" id="UP000070089">
    <property type="component" value="Unassembled WGS sequence"/>
</dbReference>
<dbReference type="AlphaFoldDB" id="A0A132NQ02"/>
<organism evidence="3 4">
    <name type="scientific">Giardia duodenalis assemblage B</name>
    <dbReference type="NCBI Taxonomy" id="1394984"/>
    <lineage>
        <taxon>Eukaryota</taxon>
        <taxon>Metamonada</taxon>
        <taxon>Diplomonadida</taxon>
        <taxon>Hexamitidae</taxon>
        <taxon>Giardiinae</taxon>
        <taxon>Giardia</taxon>
    </lineage>
</organism>
<sequence>MTTQFPGPSTDRSLPVYTQDISECVVGDDDMYAFSAICESHFPANLLGCTNELRPPSFSHSMQYSTHWHEEPIVDIYPPQNPDQTVPTYIDSHPQLKMLATANIINSKHALTTANIDSTTHNVHRDVVPLEPLTKRVCPYVPNTRLQRQGAHEGLDTMTRKVVETLQRCGQATFYELHKLTGVEMRRLYDITNLLASTPFVTKAGRKRERAPFVFGDGTATDEPVAIEHILLDIELEQMKILTLLDTFNRRAKEGGQFMFIC</sequence>
<dbReference type="VEuPathDB" id="GiardiaDB:QR46_4167"/>
<dbReference type="SUPFAM" id="SSF46785">
    <property type="entry name" value="Winged helix' DNA-binding domain"/>
    <property type="match status" value="1"/>
</dbReference>
<keyword evidence="1" id="KW-0805">Transcription regulation</keyword>
<dbReference type="GO" id="GO:0005634">
    <property type="term" value="C:nucleus"/>
    <property type="evidence" value="ECO:0007669"/>
    <property type="project" value="UniProtKB-SubCell"/>
</dbReference>
<evidence type="ECO:0000256" key="1">
    <source>
        <dbReference type="RuleBase" id="RU003796"/>
    </source>
</evidence>
<dbReference type="GO" id="GO:0005667">
    <property type="term" value="C:transcription regulator complex"/>
    <property type="evidence" value="ECO:0007669"/>
    <property type="project" value="InterPro"/>
</dbReference>
<comment type="subcellular location">
    <subcellularLocation>
        <location evidence="1">Nucleus</location>
    </subcellularLocation>
</comment>
<evidence type="ECO:0000259" key="2">
    <source>
        <dbReference type="Pfam" id="PF02319"/>
    </source>
</evidence>
<keyword evidence="1" id="KW-0539">Nucleus</keyword>
<evidence type="ECO:0000313" key="4">
    <source>
        <dbReference type="Proteomes" id="UP000070089"/>
    </source>
</evidence>